<evidence type="ECO:0000313" key="3">
    <source>
        <dbReference type="Proteomes" id="UP001549799"/>
    </source>
</evidence>
<dbReference type="SUPFAM" id="SSF88697">
    <property type="entry name" value="PUA domain-like"/>
    <property type="match status" value="1"/>
</dbReference>
<dbReference type="InterPro" id="IPR046336">
    <property type="entry name" value="Lon_prtase_N_sf"/>
</dbReference>
<name>A0ABV2STU7_9FLAO</name>
<dbReference type="EMBL" id="JBEXAE010000002">
    <property type="protein sequence ID" value="MET6990140.1"/>
    <property type="molecule type" value="Genomic_DNA"/>
</dbReference>
<proteinExistence type="predicted"/>
<dbReference type="Proteomes" id="UP001549799">
    <property type="component" value="Unassembled WGS sequence"/>
</dbReference>
<feature type="domain" description="Lon N-terminal" evidence="1">
    <location>
        <begin position="2"/>
        <end position="178"/>
    </location>
</feature>
<keyword evidence="3" id="KW-1185">Reference proteome</keyword>
<dbReference type="SMART" id="SM00464">
    <property type="entry name" value="LON"/>
    <property type="match status" value="1"/>
</dbReference>
<reference evidence="2 3" key="1">
    <citation type="submission" date="2024-07" db="EMBL/GenBank/DDBJ databases">
        <title>The genome sequence of type strain Sediminicola arcticus GDMCC 1.2805.</title>
        <authorList>
            <person name="Liu Y."/>
        </authorList>
    </citation>
    <scope>NUCLEOTIDE SEQUENCE [LARGE SCALE GENOMIC DNA]</scope>
    <source>
        <strain evidence="2 3">GDMCC 1.2805</strain>
    </source>
</reference>
<organism evidence="2 3">
    <name type="scientific">Sediminicola arcticus</name>
    <dbReference type="NCBI Taxonomy" id="1574308"/>
    <lineage>
        <taxon>Bacteria</taxon>
        <taxon>Pseudomonadati</taxon>
        <taxon>Bacteroidota</taxon>
        <taxon>Flavobacteriia</taxon>
        <taxon>Flavobacteriales</taxon>
        <taxon>Flavobacteriaceae</taxon>
        <taxon>Sediminicola</taxon>
    </lineage>
</organism>
<dbReference type="RefSeq" id="WP_354614527.1">
    <property type="nucleotide sequence ID" value="NZ_JBEXAE010000002.1"/>
</dbReference>
<comment type="caution">
    <text evidence="2">The sequence shown here is derived from an EMBL/GenBank/DDBJ whole genome shotgun (WGS) entry which is preliminary data.</text>
</comment>
<gene>
    <name evidence="2" type="ORF">ABXZ36_05720</name>
</gene>
<protein>
    <submittedName>
        <fullName evidence="2">LON peptidase substrate-binding domain-containing protein</fullName>
    </submittedName>
</protein>
<evidence type="ECO:0000313" key="2">
    <source>
        <dbReference type="EMBL" id="MET6990140.1"/>
    </source>
</evidence>
<dbReference type="Pfam" id="PF02190">
    <property type="entry name" value="LON_substr_bdg"/>
    <property type="match status" value="1"/>
</dbReference>
<evidence type="ECO:0000259" key="1">
    <source>
        <dbReference type="SMART" id="SM00464"/>
    </source>
</evidence>
<sequence length="212" mass="24827">MKLPMFPLQSVFFPGERVALHIFEERYMQLIQDCLAEAINFGIPVYIDNTVAYGTEMQLVEIVHTYPNGEMDIVCNAKRVFKVMTFDDELDEKLYAGGIVSFVDYVEDGLPMQREAVTNFIKILYQLMDIPFDHIYKGDLSLYKLIHKIGLTLQQEFHLLKMTHESERLLYIRSHLTTTTEVLKQVNQMKDVIEMNGHFKNFDPLDFKDFKI</sequence>
<dbReference type="InterPro" id="IPR003111">
    <property type="entry name" value="Lon_prtase_N"/>
</dbReference>
<accession>A0ABV2STU7</accession>
<dbReference type="InterPro" id="IPR015947">
    <property type="entry name" value="PUA-like_sf"/>
</dbReference>
<dbReference type="Gene3D" id="2.30.130.40">
    <property type="entry name" value="LON domain-like"/>
    <property type="match status" value="1"/>
</dbReference>